<dbReference type="InterPro" id="IPR010720">
    <property type="entry name" value="Alpha-L-AF_C"/>
</dbReference>
<organism evidence="10 11">
    <name type="scientific">Jatrophihabitans telluris</name>
    <dbReference type="NCBI Taxonomy" id="2038343"/>
    <lineage>
        <taxon>Bacteria</taxon>
        <taxon>Bacillati</taxon>
        <taxon>Actinomycetota</taxon>
        <taxon>Actinomycetes</taxon>
        <taxon>Jatrophihabitantales</taxon>
        <taxon>Jatrophihabitantaceae</taxon>
        <taxon>Jatrophihabitans</taxon>
    </lineage>
</organism>
<reference evidence="10" key="2">
    <citation type="submission" date="2022-05" db="EMBL/GenBank/DDBJ databases">
        <authorList>
            <person name="Kim J.-S."/>
            <person name="Lee K."/>
            <person name="Suh M."/>
            <person name="Eom M."/>
            <person name="Kim J.-S."/>
            <person name="Kim D.-S."/>
            <person name="Ko S.-H."/>
            <person name="Shin Y."/>
            <person name="Lee J.-S."/>
        </authorList>
    </citation>
    <scope>NUCLEOTIDE SEQUENCE</scope>
    <source>
        <strain evidence="10">N237</strain>
    </source>
</reference>
<dbReference type="Gene3D" id="2.60.40.1180">
    <property type="entry name" value="Golgi alpha-mannosidase II"/>
    <property type="match status" value="1"/>
</dbReference>
<dbReference type="RefSeq" id="WP_249773075.1">
    <property type="nucleotide sequence ID" value="NZ_CP097332.1"/>
</dbReference>
<dbReference type="PANTHER" id="PTHR43576:SF3">
    <property type="entry name" value="ALPHA-L-ARABINOFURANOSIDASE C"/>
    <property type="match status" value="1"/>
</dbReference>
<feature type="compositionally biased region" description="Polar residues" evidence="8">
    <location>
        <begin position="465"/>
        <end position="475"/>
    </location>
</feature>
<dbReference type="Pfam" id="PF22848">
    <property type="entry name" value="ASD1_dom"/>
    <property type="match status" value="1"/>
</dbReference>
<dbReference type="Gene3D" id="3.20.20.80">
    <property type="entry name" value="Glycosidases"/>
    <property type="match status" value="1"/>
</dbReference>
<dbReference type="InterPro" id="IPR055235">
    <property type="entry name" value="ASD1_cat"/>
</dbReference>
<evidence type="ECO:0000256" key="3">
    <source>
        <dbReference type="ARBA" id="ARBA00011165"/>
    </source>
</evidence>
<comment type="catalytic activity">
    <reaction evidence="1">
        <text>Hydrolysis of terminal non-reducing alpha-L-arabinofuranoside residues in alpha-L-arabinosides.</text>
        <dbReference type="EC" id="3.2.1.55"/>
    </reaction>
</comment>
<dbReference type="SUPFAM" id="SSF51445">
    <property type="entry name" value="(Trans)glycosidases"/>
    <property type="match status" value="1"/>
</dbReference>
<reference evidence="10" key="1">
    <citation type="journal article" date="2018" name="Int. J. Syst. Evol. Microbiol.">
        <title>Jatrophihabitans telluris sp. nov., isolated from sediment soil of lava forest wetlands and the emended description of the genus Jatrophihabitans.</title>
        <authorList>
            <person name="Lee K.C."/>
            <person name="Suh M.K."/>
            <person name="Eom M.K."/>
            <person name="Kim K.K."/>
            <person name="Kim J.S."/>
            <person name="Kim D.S."/>
            <person name="Ko S.H."/>
            <person name="Shin Y.K."/>
            <person name="Lee J.S."/>
        </authorList>
    </citation>
    <scope>NUCLEOTIDE SEQUENCE</scope>
    <source>
        <strain evidence="10">N237</strain>
    </source>
</reference>
<keyword evidence="7" id="KW-0326">Glycosidase</keyword>
<proteinExistence type="inferred from homology"/>
<evidence type="ECO:0000256" key="5">
    <source>
        <dbReference type="ARBA" id="ARBA00022801"/>
    </source>
</evidence>
<dbReference type="InterPro" id="IPR013780">
    <property type="entry name" value="Glyco_hydro_b"/>
</dbReference>
<comment type="similarity">
    <text evidence="2">Belongs to the glycosyl hydrolase 51 family.</text>
</comment>
<dbReference type="SMART" id="SM00813">
    <property type="entry name" value="Alpha-L-AF_C"/>
    <property type="match status" value="1"/>
</dbReference>
<accession>A0ABY4R010</accession>
<evidence type="ECO:0000256" key="4">
    <source>
        <dbReference type="ARBA" id="ARBA00012670"/>
    </source>
</evidence>
<evidence type="ECO:0000313" key="11">
    <source>
        <dbReference type="Proteomes" id="UP001056336"/>
    </source>
</evidence>
<feature type="region of interest" description="Disordered" evidence="8">
    <location>
        <begin position="458"/>
        <end position="478"/>
    </location>
</feature>
<dbReference type="PANTHER" id="PTHR43576">
    <property type="entry name" value="ALPHA-L-ARABINOFURANOSIDASE C-RELATED"/>
    <property type="match status" value="1"/>
</dbReference>
<evidence type="ECO:0000256" key="2">
    <source>
        <dbReference type="ARBA" id="ARBA00007186"/>
    </source>
</evidence>
<feature type="domain" description="Alpha-L-arabinofuranosidase C-terminal" evidence="9">
    <location>
        <begin position="291"/>
        <end position="494"/>
    </location>
</feature>
<keyword evidence="5" id="KW-0378">Hydrolase</keyword>
<evidence type="ECO:0000256" key="7">
    <source>
        <dbReference type="ARBA" id="ARBA00023295"/>
    </source>
</evidence>
<name>A0ABY4R010_9ACTN</name>
<dbReference type="EMBL" id="CP097332">
    <property type="protein sequence ID" value="UQX89179.1"/>
    <property type="molecule type" value="Genomic_DNA"/>
</dbReference>
<sequence>MITSSTTLDPAFVIAPVPPRLFGSFVEHMGRCVYQGIFEPGDRNADADGLRRDVLELTRELGVSVVRYPGGNFVSGYNWEDGIGPIAERPVRLDLAWRSLEPNTFGLNEFMRWVEQCGAEPMMAVNLGTRGVAEAAALLEYTNFAGGTRYSDLRIKHGRREPYNIKLWCLGNEMDGPWQIGHKNADDYGRLAAETGKAMRLVDPSVELVACGSSHQGMPTFGAWEVAVLEHAYDQIDYLSLHAYYKKSGEDLVGYLASADAMDSFIDGVVSTCDHVAATRRTRKQIKLSFDEWNIEHRPYWPEEHQDEAWATAPRIAEDEYNAEDAVVVGNLLISLLRHSDRVAIACQAQLVNVIAPIRAESGVDAWRQTVFHPFALTARHARGEVLRVEVRSDTILESATRGDVRPVDATATRNPETGDITLFVVNRADAEAALFEVLLATEISHRVVEHLVLGGERLDDRNTPENPQQVIPRSSSEHQIDGQLVRLNLPPASWTMLRLEPARG</sequence>
<dbReference type="SUPFAM" id="SSF51011">
    <property type="entry name" value="Glycosyl hydrolase domain"/>
    <property type="match status" value="1"/>
</dbReference>
<keyword evidence="6" id="KW-0119">Carbohydrate metabolism</keyword>
<evidence type="ECO:0000256" key="1">
    <source>
        <dbReference type="ARBA" id="ARBA00001462"/>
    </source>
</evidence>
<comment type="subunit">
    <text evidence="3">Homohexamer; trimer of dimers.</text>
</comment>
<evidence type="ECO:0000256" key="8">
    <source>
        <dbReference type="SAM" id="MobiDB-lite"/>
    </source>
</evidence>
<dbReference type="InterPro" id="IPR017853">
    <property type="entry name" value="GH"/>
</dbReference>
<evidence type="ECO:0000313" key="10">
    <source>
        <dbReference type="EMBL" id="UQX89179.1"/>
    </source>
</evidence>
<evidence type="ECO:0000256" key="6">
    <source>
        <dbReference type="ARBA" id="ARBA00023277"/>
    </source>
</evidence>
<evidence type="ECO:0000259" key="9">
    <source>
        <dbReference type="SMART" id="SM00813"/>
    </source>
</evidence>
<dbReference type="EC" id="3.2.1.55" evidence="4"/>
<dbReference type="Proteomes" id="UP001056336">
    <property type="component" value="Chromosome"/>
</dbReference>
<dbReference type="Pfam" id="PF06964">
    <property type="entry name" value="Alpha-L-AF_C"/>
    <property type="match status" value="1"/>
</dbReference>
<keyword evidence="11" id="KW-1185">Reference proteome</keyword>
<gene>
    <name evidence="10" type="ORF">M6D93_04040</name>
</gene>
<protein>
    <recommendedName>
        <fullName evidence="4">non-reducing end alpha-L-arabinofuranosidase</fullName>
        <ecNumber evidence="4">3.2.1.55</ecNumber>
    </recommendedName>
</protein>